<dbReference type="Pfam" id="PF04039">
    <property type="entry name" value="MnhB"/>
    <property type="match status" value="1"/>
</dbReference>
<reference evidence="10" key="1">
    <citation type="submission" date="2022-04" db="EMBL/GenBank/DDBJ databases">
        <title>Human microbiome associated bacterial genomes.</title>
        <authorList>
            <person name="Sandstrom S."/>
            <person name="Salamzade R."/>
            <person name="Kalan L.R."/>
        </authorList>
    </citation>
    <scope>NUCLEOTIDE SEQUENCE</scope>
    <source>
        <strain evidence="10">P3-SID1762</strain>
    </source>
</reference>
<comment type="subcellular location">
    <subcellularLocation>
        <location evidence="1">Cell membrane</location>
        <topology evidence="1">Multi-pass membrane protein</topology>
    </subcellularLocation>
</comment>
<evidence type="ECO:0000256" key="7">
    <source>
        <dbReference type="SAM" id="Phobius"/>
    </source>
</evidence>
<evidence type="ECO:0000256" key="5">
    <source>
        <dbReference type="ARBA" id="ARBA00022989"/>
    </source>
</evidence>
<dbReference type="PANTHER" id="PTHR33932:SF4">
    <property type="entry name" value="NA(+)_H(+) ANTIPORTER SUBUNIT B"/>
    <property type="match status" value="1"/>
</dbReference>
<feature type="transmembrane region" description="Helical" evidence="7">
    <location>
        <begin position="91"/>
        <end position="113"/>
    </location>
</feature>
<evidence type="ECO:0000259" key="8">
    <source>
        <dbReference type="Pfam" id="PF04039"/>
    </source>
</evidence>
<keyword evidence="3" id="KW-1003">Cell membrane</keyword>
<accession>A0AAW5Q8Z2</accession>
<dbReference type="Proteomes" id="UP001206890">
    <property type="component" value="Unassembled WGS sequence"/>
</dbReference>
<feature type="domain" description="Na+/H+ antiporter MnhB subunit-related protein" evidence="8">
    <location>
        <begin position="199"/>
        <end position="306"/>
    </location>
</feature>
<organism evidence="10 11">
    <name type="scientific">Dietzia cinnamea</name>
    <dbReference type="NCBI Taxonomy" id="321318"/>
    <lineage>
        <taxon>Bacteria</taxon>
        <taxon>Bacillati</taxon>
        <taxon>Actinomycetota</taxon>
        <taxon>Actinomycetes</taxon>
        <taxon>Mycobacteriales</taxon>
        <taxon>Dietziaceae</taxon>
        <taxon>Dietzia</taxon>
    </lineage>
</organism>
<dbReference type="EMBL" id="JALXTC010000023">
    <property type="protein sequence ID" value="MCT2117466.1"/>
    <property type="molecule type" value="Genomic_DNA"/>
</dbReference>
<feature type="transmembrane region" description="Helical" evidence="7">
    <location>
        <begin position="6"/>
        <end position="25"/>
    </location>
</feature>
<feature type="transmembrane region" description="Helical" evidence="7">
    <location>
        <begin position="154"/>
        <end position="174"/>
    </location>
</feature>
<evidence type="ECO:0000256" key="6">
    <source>
        <dbReference type="ARBA" id="ARBA00023136"/>
    </source>
</evidence>
<keyword evidence="4 7" id="KW-0812">Transmembrane</keyword>
<dbReference type="Gene3D" id="1.20.120.1200">
    <property type="entry name" value="NADH-ubiquinone/plastoquinone oxidoreductase chain 6, subunit NuoJ"/>
    <property type="match status" value="1"/>
</dbReference>
<dbReference type="InterPro" id="IPR042106">
    <property type="entry name" value="Nuo/plastoQ_OxRdtase_6_NuoJ"/>
</dbReference>
<feature type="transmembrane region" description="Helical" evidence="7">
    <location>
        <begin position="227"/>
        <end position="248"/>
    </location>
</feature>
<evidence type="ECO:0000259" key="9">
    <source>
        <dbReference type="Pfam" id="PF13244"/>
    </source>
</evidence>
<dbReference type="Pfam" id="PF13244">
    <property type="entry name" value="MbhD"/>
    <property type="match status" value="1"/>
</dbReference>
<evidence type="ECO:0000256" key="3">
    <source>
        <dbReference type="ARBA" id="ARBA00022475"/>
    </source>
</evidence>
<feature type="transmembrane region" description="Helical" evidence="7">
    <location>
        <begin position="255"/>
        <end position="279"/>
    </location>
</feature>
<dbReference type="InterPro" id="IPR050622">
    <property type="entry name" value="CPA3_antiporter_subunitB"/>
</dbReference>
<evidence type="ECO:0000313" key="11">
    <source>
        <dbReference type="Proteomes" id="UP001206890"/>
    </source>
</evidence>
<feature type="domain" description="MrpA C-terminal/MbhD" evidence="9">
    <location>
        <begin position="15"/>
        <end position="75"/>
    </location>
</feature>
<evidence type="ECO:0000256" key="2">
    <source>
        <dbReference type="ARBA" id="ARBA00009425"/>
    </source>
</evidence>
<evidence type="ECO:0000313" key="10">
    <source>
        <dbReference type="EMBL" id="MCT2117466.1"/>
    </source>
</evidence>
<evidence type="ECO:0000256" key="4">
    <source>
        <dbReference type="ARBA" id="ARBA00022692"/>
    </source>
</evidence>
<feature type="transmembrane region" description="Helical" evidence="7">
    <location>
        <begin position="195"/>
        <end position="215"/>
    </location>
</feature>
<evidence type="ECO:0000256" key="1">
    <source>
        <dbReference type="ARBA" id="ARBA00004651"/>
    </source>
</evidence>
<dbReference type="AlphaFoldDB" id="A0AAW5Q8Z2"/>
<dbReference type="PANTHER" id="PTHR33932">
    <property type="entry name" value="NA(+)/H(+) ANTIPORTER SUBUNIT B"/>
    <property type="match status" value="1"/>
</dbReference>
<comment type="caution">
    <text evidence="10">The sequence shown here is derived from an EMBL/GenBank/DDBJ whole genome shotgun (WGS) entry which is preliminary data.</text>
</comment>
<dbReference type="InterPro" id="IPR025383">
    <property type="entry name" value="MrpA_C/MbhD"/>
</dbReference>
<gene>
    <name evidence="10" type="ORF">M3D93_06820</name>
</gene>
<dbReference type="GO" id="GO:0005886">
    <property type="term" value="C:plasma membrane"/>
    <property type="evidence" value="ECO:0007669"/>
    <property type="project" value="UniProtKB-SubCell"/>
</dbReference>
<keyword evidence="6 7" id="KW-0472">Membrane</keyword>
<dbReference type="RefSeq" id="WP_106385552.1">
    <property type="nucleotide sequence ID" value="NZ_JAFFGT010000013.1"/>
</dbReference>
<dbReference type="InterPro" id="IPR007182">
    <property type="entry name" value="MnhB"/>
</dbReference>
<protein>
    <submittedName>
        <fullName evidence="10">DUF4040 domain-containing protein</fullName>
    </submittedName>
</protein>
<feature type="transmembrane region" description="Helical" evidence="7">
    <location>
        <begin position="32"/>
        <end position="49"/>
    </location>
</feature>
<feature type="transmembrane region" description="Helical" evidence="7">
    <location>
        <begin position="55"/>
        <end position="75"/>
    </location>
</feature>
<comment type="similarity">
    <text evidence="2">Belongs to the CPA3 antiporters (TC 2.A.63) subunit B family.</text>
</comment>
<feature type="transmembrane region" description="Helical" evidence="7">
    <location>
        <begin position="291"/>
        <end position="312"/>
    </location>
</feature>
<sequence>MTAPGILDLTVGGAVITAAAVALLVRDRLASVVTFILLGGLLAALWASVRAPDVALAEAAIGTGVTSALLVDALANRRSSEATTGRGRGRIIAWAAAAFGGAGLVVGLVSGVLSANDSGDAAPLTGVVDEAMPSAAVGHDITAVLLDFRAYDTLLEVAVLLVAVVGAYALASAAPPGSAPAARDAGSTTRPPGTLVDFLRVASPVLLLLAAWLLFAGAYQPGGAFQGGAMLAGTAILAAGAGAAPAVLEGARGRVVLSVGPLAFLAAGGAGALTAGHWLHMPAGLETPATVAVETALAVSIGAALATLFLTVRRRPHQVLGGERP</sequence>
<keyword evidence="5 7" id="KW-1133">Transmembrane helix</keyword>
<name>A0AAW5Q8Z2_9ACTN</name>
<proteinExistence type="inferred from homology"/>